<sequence length="223" mass="25933">MATNGVPELSNRDRVSISARMFEWGLQNVFTSREVDGLQLFAIEDAMLDRVEAALSLIREFDPLRYRRILKDLDRILVTLLPGSIGQFSTTNWTCTIDKRFVLRESTTPELIASVIVHEATHARLNRRSIGYPESLRERIEDLCFYQEWLLGNKLPNGDEVRTQAERYLNEPPPDFSDSAMNARRDQGAKQALRTIGLSEKWARRLIILIKWLAWMRRRFRPA</sequence>
<keyword evidence="2" id="KW-1185">Reference proteome</keyword>
<evidence type="ECO:0000313" key="2">
    <source>
        <dbReference type="Proteomes" id="UP000003250"/>
    </source>
</evidence>
<dbReference type="Proteomes" id="UP000003250">
    <property type="component" value="Unassembled WGS sequence"/>
</dbReference>
<proteinExistence type="predicted"/>
<dbReference type="AlphaFoldDB" id="H0HMX2"/>
<organism evidence="1 2">
    <name type="scientific">Mesorhizobium alhagi CCNWXJ12-2</name>
    <dbReference type="NCBI Taxonomy" id="1107882"/>
    <lineage>
        <taxon>Bacteria</taxon>
        <taxon>Pseudomonadati</taxon>
        <taxon>Pseudomonadota</taxon>
        <taxon>Alphaproteobacteria</taxon>
        <taxon>Hyphomicrobiales</taxon>
        <taxon>Phyllobacteriaceae</taxon>
        <taxon>Allomesorhizobium</taxon>
    </lineage>
</organism>
<dbReference type="EMBL" id="AHAM01000049">
    <property type="protein sequence ID" value="EHK57937.1"/>
    <property type="molecule type" value="Genomic_DNA"/>
</dbReference>
<evidence type="ECO:0000313" key="1">
    <source>
        <dbReference type="EMBL" id="EHK57937.1"/>
    </source>
</evidence>
<protein>
    <submittedName>
        <fullName evidence="1">Uncharacterized protein</fullName>
    </submittedName>
</protein>
<dbReference type="OrthoDB" id="8077621at2"/>
<gene>
    <name evidence="1" type="ORF">MAXJ12_07442</name>
</gene>
<dbReference type="RefSeq" id="WP_008835134.1">
    <property type="nucleotide sequence ID" value="NZ_AHAM01000049.1"/>
</dbReference>
<accession>H0HMX2</accession>
<name>H0HMX2_9HYPH</name>
<reference evidence="1 2" key="1">
    <citation type="journal article" date="2012" name="J. Bacteriol.">
        <title>Draft Genome Sequence of Mesorhizobium alhagi CCNWXJ12-2T, a Novel Salt-Resistant Species Isolated from the Desert of Northwestern China.</title>
        <authorList>
            <person name="Zhou M."/>
            <person name="Chen W."/>
            <person name="Chen H."/>
            <person name="Wei G."/>
        </authorList>
    </citation>
    <scope>NUCLEOTIDE SEQUENCE [LARGE SCALE GENOMIC DNA]</scope>
    <source>
        <strain evidence="1 2">CCNWXJ12-2</strain>
    </source>
</reference>